<keyword evidence="5 11" id="KW-0378">Hydrolase</keyword>
<evidence type="ECO:0000313" key="14">
    <source>
        <dbReference type="EMBL" id="TPI01487.1"/>
    </source>
</evidence>
<dbReference type="InterPro" id="IPR020631">
    <property type="entry name" value="THF_DH/CycHdrlase_NAD-bd_dom"/>
</dbReference>
<dbReference type="GO" id="GO:0035999">
    <property type="term" value="P:tetrahydrofolate interconversion"/>
    <property type="evidence" value="ECO:0007669"/>
    <property type="project" value="UniProtKB-UniRule"/>
</dbReference>
<dbReference type="InterPro" id="IPR036291">
    <property type="entry name" value="NAD(P)-bd_dom_sf"/>
</dbReference>
<evidence type="ECO:0000256" key="9">
    <source>
        <dbReference type="ARBA" id="ARBA00023167"/>
    </source>
</evidence>
<comment type="catalytic activity">
    <reaction evidence="11">
        <text>(6R)-5,10-methenyltetrahydrofolate + H2O = (6R)-10-formyltetrahydrofolate + H(+)</text>
        <dbReference type="Rhea" id="RHEA:23700"/>
        <dbReference type="ChEBI" id="CHEBI:15377"/>
        <dbReference type="ChEBI" id="CHEBI:15378"/>
        <dbReference type="ChEBI" id="CHEBI:57455"/>
        <dbReference type="ChEBI" id="CHEBI:195366"/>
        <dbReference type="EC" id="3.5.4.9"/>
    </reaction>
</comment>
<dbReference type="InterPro" id="IPR020867">
    <property type="entry name" value="THF_DH/CycHdrlase_CS"/>
</dbReference>
<dbReference type="PROSITE" id="PS00767">
    <property type="entry name" value="THF_DHG_CYH_2"/>
    <property type="match status" value="1"/>
</dbReference>
<dbReference type="GO" id="GO:0000105">
    <property type="term" value="P:L-histidine biosynthetic process"/>
    <property type="evidence" value="ECO:0007669"/>
    <property type="project" value="UniProtKB-KW"/>
</dbReference>
<comment type="function">
    <text evidence="11">Catalyzes the oxidation of 5,10-methylenetetrahydrofolate to 5,10-methenyltetrahydrofolate and then the hydrolysis of 5,10-methenyltetrahydrofolate to 10-formyltetrahydrofolate.</text>
</comment>
<dbReference type="GO" id="GO:0009086">
    <property type="term" value="P:methionine biosynthetic process"/>
    <property type="evidence" value="ECO:0007669"/>
    <property type="project" value="UniProtKB-KW"/>
</dbReference>
<dbReference type="EC" id="1.5.1.5" evidence="11"/>
<dbReference type="Proteomes" id="UP000317904">
    <property type="component" value="Unassembled WGS sequence"/>
</dbReference>
<dbReference type="HAMAP" id="MF_01576">
    <property type="entry name" value="THF_DHG_CYH"/>
    <property type="match status" value="1"/>
</dbReference>
<gene>
    <name evidence="11" type="primary">folD</name>
    <name evidence="14" type="ORF">FJM01_02455</name>
</gene>
<organism evidence="14 15">
    <name type="scientific">Mycoplasma struthionis</name>
    <dbReference type="NCBI Taxonomy" id="538220"/>
    <lineage>
        <taxon>Bacteria</taxon>
        <taxon>Bacillati</taxon>
        <taxon>Mycoplasmatota</taxon>
        <taxon>Mollicutes</taxon>
        <taxon>Mycoplasmataceae</taxon>
        <taxon>Mycoplasma</taxon>
    </lineage>
</organism>
<dbReference type="Pfam" id="PF02882">
    <property type="entry name" value="THF_DHG_CYH_C"/>
    <property type="match status" value="1"/>
</dbReference>
<keyword evidence="3 11" id="KW-0028">Amino-acid biosynthesis</keyword>
<proteinExistence type="inferred from homology"/>
<keyword evidence="2 11" id="KW-0554">One-carbon metabolism</keyword>
<dbReference type="SUPFAM" id="SSF53223">
    <property type="entry name" value="Aminoacid dehydrogenase-like, N-terminal domain"/>
    <property type="match status" value="1"/>
</dbReference>
<dbReference type="AlphaFoldDB" id="A0A502M5M8"/>
<keyword evidence="10 11" id="KW-0511">Multifunctional enzyme</keyword>
<feature type="domain" description="Tetrahydrofolate dehydrogenase/cyclohydrolase NAD(P)-binding" evidence="13">
    <location>
        <begin position="136"/>
        <end position="273"/>
    </location>
</feature>
<dbReference type="CDD" id="cd01080">
    <property type="entry name" value="NAD_bind_m-THF_DH_Cyclohyd"/>
    <property type="match status" value="1"/>
</dbReference>
<keyword evidence="6 11" id="KW-0521">NADP</keyword>
<name>A0A502M5M8_9MOLU</name>
<dbReference type="PRINTS" id="PR00085">
    <property type="entry name" value="THFDHDRGNASE"/>
</dbReference>
<dbReference type="GO" id="GO:0005829">
    <property type="term" value="C:cytosol"/>
    <property type="evidence" value="ECO:0007669"/>
    <property type="project" value="TreeGrafter"/>
</dbReference>
<evidence type="ECO:0000259" key="12">
    <source>
        <dbReference type="Pfam" id="PF00763"/>
    </source>
</evidence>
<accession>A0A502M5M8</accession>
<feature type="domain" description="Tetrahydrofolate dehydrogenase/cyclohydrolase catalytic" evidence="12">
    <location>
        <begin position="5"/>
        <end position="118"/>
    </location>
</feature>
<feature type="binding site" evidence="11">
    <location>
        <begin position="162"/>
        <end position="164"/>
    </location>
    <ligand>
        <name>NADP(+)</name>
        <dbReference type="ChEBI" id="CHEBI:58349"/>
    </ligand>
</feature>
<dbReference type="EC" id="3.5.4.9" evidence="11"/>
<dbReference type="PANTHER" id="PTHR48099:SF5">
    <property type="entry name" value="C-1-TETRAHYDROFOLATE SYNTHASE, CYTOPLASMIC"/>
    <property type="match status" value="1"/>
</dbReference>
<comment type="caution">
    <text evidence="11">Lacks conserved residue(s) required for the propagation of feature annotation.</text>
</comment>
<dbReference type="InterPro" id="IPR020630">
    <property type="entry name" value="THF_DH/CycHdrlase_cat_dom"/>
</dbReference>
<dbReference type="EMBL" id="VFSY01000026">
    <property type="protein sequence ID" value="TPI01487.1"/>
    <property type="molecule type" value="Genomic_DNA"/>
</dbReference>
<dbReference type="Pfam" id="PF00763">
    <property type="entry name" value="THF_DHG_CYH"/>
    <property type="match status" value="1"/>
</dbReference>
<dbReference type="GO" id="GO:0006164">
    <property type="term" value="P:purine nucleotide biosynthetic process"/>
    <property type="evidence" value="ECO:0007669"/>
    <property type="project" value="UniProtKB-KW"/>
</dbReference>
<comment type="pathway">
    <text evidence="1 11">One-carbon metabolism; tetrahydrofolate interconversion.</text>
</comment>
<evidence type="ECO:0000259" key="13">
    <source>
        <dbReference type="Pfam" id="PF02882"/>
    </source>
</evidence>
<evidence type="ECO:0000256" key="5">
    <source>
        <dbReference type="ARBA" id="ARBA00022801"/>
    </source>
</evidence>
<feature type="binding site" evidence="11">
    <location>
        <position position="226"/>
    </location>
    <ligand>
        <name>NADP(+)</name>
        <dbReference type="ChEBI" id="CHEBI:58349"/>
    </ligand>
</feature>
<reference evidence="14 15" key="1">
    <citation type="submission" date="2019-06" db="EMBL/GenBank/DDBJ databases">
        <title>A comparative genomics study of ostrich specific Mycoplasmas.</title>
        <authorList>
            <person name="Botes A."/>
            <person name="Nel T."/>
        </authorList>
    </citation>
    <scope>NUCLEOTIDE SEQUENCE [LARGE SCALE GENOMIC DNA]</scope>
    <source>
        <strain evidence="14 15">Ms01</strain>
    </source>
</reference>
<keyword evidence="7 11" id="KW-0560">Oxidoreductase</keyword>
<evidence type="ECO:0000256" key="3">
    <source>
        <dbReference type="ARBA" id="ARBA00022605"/>
    </source>
</evidence>
<keyword evidence="8 11" id="KW-0368">Histidine biosynthesis</keyword>
<comment type="subunit">
    <text evidence="11">Homodimer.</text>
</comment>
<sequence>MAILLDGKQYSKELKEKIKIILSEQAYDDMPVLGILQVGNLEESNIYIKYKLKMASELGFKTEFIKLQENADEKTIKDEILKLNKITDGFIIQLPMQSNQIKEPQALLNLIDPLKDIDGLNEKNHFKNSNESHYLSATPNGIILLLNKYKIKLKNKSIAVLGQSKIVGYPLANYLENLDNTIYRYTKNTSKDNLDKCEIVIVATGQRNCILANQIKENAIIVDVGIHRLENNKIVGDLDFDKFYKKASYITPVPGGVGPMTIISLMLNLLKAKALSSSIFNEIIFKKIENLLNN</sequence>
<dbReference type="Gene3D" id="3.40.50.720">
    <property type="entry name" value="NAD(P)-binding Rossmann-like Domain"/>
    <property type="match status" value="1"/>
</dbReference>
<dbReference type="InterPro" id="IPR046346">
    <property type="entry name" value="Aminoacid_DH-like_N_sf"/>
</dbReference>
<comment type="caution">
    <text evidence="14">The sequence shown here is derived from an EMBL/GenBank/DDBJ whole genome shotgun (WGS) entry which is preliminary data.</text>
</comment>
<evidence type="ECO:0000256" key="2">
    <source>
        <dbReference type="ARBA" id="ARBA00022563"/>
    </source>
</evidence>
<dbReference type="SUPFAM" id="SSF51735">
    <property type="entry name" value="NAD(P)-binding Rossmann-fold domains"/>
    <property type="match status" value="1"/>
</dbReference>
<evidence type="ECO:0000256" key="8">
    <source>
        <dbReference type="ARBA" id="ARBA00023102"/>
    </source>
</evidence>
<dbReference type="Gene3D" id="3.40.50.10860">
    <property type="entry name" value="Leucine Dehydrogenase, chain A, domain 1"/>
    <property type="match status" value="1"/>
</dbReference>
<dbReference type="UniPathway" id="UPA00193"/>
<evidence type="ECO:0000256" key="7">
    <source>
        <dbReference type="ARBA" id="ARBA00023002"/>
    </source>
</evidence>
<dbReference type="RefSeq" id="WP_140701215.1">
    <property type="nucleotide sequence ID" value="NZ_VFSY01000026.1"/>
</dbReference>
<dbReference type="PANTHER" id="PTHR48099">
    <property type="entry name" value="C-1-TETRAHYDROFOLATE SYNTHASE, CYTOPLASMIC-RELATED"/>
    <property type="match status" value="1"/>
</dbReference>
<comment type="similarity">
    <text evidence="11">Belongs to the tetrahydrofolate dehydrogenase/cyclohydrolase family.</text>
</comment>
<dbReference type="GO" id="GO:0004488">
    <property type="term" value="F:methylenetetrahydrofolate dehydrogenase (NADP+) activity"/>
    <property type="evidence" value="ECO:0007669"/>
    <property type="project" value="UniProtKB-UniRule"/>
</dbReference>
<evidence type="ECO:0000256" key="1">
    <source>
        <dbReference type="ARBA" id="ARBA00004777"/>
    </source>
</evidence>
<comment type="catalytic activity">
    <reaction evidence="11">
        <text>(6R)-5,10-methylene-5,6,7,8-tetrahydrofolate + NADP(+) = (6R)-5,10-methenyltetrahydrofolate + NADPH</text>
        <dbReference type="Rhea" id="RHEA:22812"/>
        <dbReference type="ChEBI" id="CHEBI:15636"/>
        <dbReference type="ChEBI" id="CHEBI:57455"/>
        <dbReference type="ChEBI" id="CHEBI:57783"/>
        <dbReference type="ChEBI" id="CHEBI:58349"/>
        <dbReference type="EC" id="1.5.1.5"/>
    </reaction>
</comment>
<dbReference type="InterPro" id="IPR000672">
    <property type="entry name" value="THF_DH/CycHdrlase"/>
</dbReference>
<keyword evidence="9 11" id="KW-0486">Methionine biosynthesis</keyword>
<keyword evidence="4 11" id="KW-0658">Purine biosynthesis</keyword>
<protein>
    <recommendedName>
        <fullName evidence="11">Bifunctional protein FolD</fullName>
    </recommendedName>
    <domain>
        <recommendedName>
            <fullName evidence="11">Methylenetetrahydrofolate dehydrogenase</fullName>
            <ecNumber evidence="11">1.5.1.5</ecNumber>
        </recommendedName>
    </domain>
    <domain>
        <recommendedName>
            <fullName evidence="11">Methenyltetrahydrofolate cyclohydrolase</fullName>
            <ecNumber evidence="11">3.5.4.9</ecNumber>
        </recommendedName>
    </domain>
</protein>
<evidence type="ECO:0000313" key="15">
    <source>
        <dbReference type="Proteomes" id="UP000317904"/>
    </source>
</evidence>
<dbReference type="GO" id="GO:0004477">
    <property type="term" value="F:methenyltetrahydrofolate cyclohydrolase activity"/>
    <property type="evidence" value="ECO:0007669"/>
    <property type="project" value="UniProtKB-UniRule"/>
</dbReference>
<evidence type="ECO:0000256" key="11">
    <source>
        <dbReference type="HAMAP-Rule" id="MF_01576"/>
    </source>
</evidence>
<evidence type="ECO:0000256" key="6">
    <source>
        <dbReference type="ARBA" id="ARBA00022857"/>
    </source>
</evidence>
<evidence type="ECO:0000256" key="10">
    <source>
        <dbReference type="ARBA" id="ARBA00023268"/>
    </source>
</evidence>
<evidence type="ECO:0000256" key="4">
    <source>
        <dbReference type="ARBA" id="ARBA00022755"/>
    </source>
</evidence>